<name>A0A0N5C6W7_STREA</name>
<proteinExistence type="predicted"/>
<sequence>MFDSLLEEVEVLKRKKFLDKLEKCWAEEKNKLVESGHRRTQIGKRRSQSLNYEHIKISNRTNGMVDVYSSSIQSDNGTTLHDDSEASVYQIYKNMMNKPEFSKTHTGHNLTYQKSFTNKCLRGGIGCSYTLRNPEGLPNQIKEMFHNVFEKIKY</sequence>
<reference evidence="2" key="1">
    <citation type="submission" date="2017-02" db="UniProtKB">
        <authorList>
            <consortium name="WormBaseParasite"/>
        </authorList>
    </citation>
    <scope>IDENTIFICATION</scope>
</reference>
<dbReference type="AlphaFoldDB" id="A0A0N5C6W7"/>
<dbReference type="WBParaSite" id="SPAL_0001368200.1">
    <property type="protein sequence ID" value="SPAL_0001368200.1"/>
    <property type="gene ID" value="SPAL_0001368200"/>
</dbReference>
<evidence type="ECO:0000313" key="2">
    <source>
        <dbReference type="WBParaSite" id="SPAL_0001368200.1"/>
    </source>
</evidence>
<evidence type="ECO:0000313" key="1">
    <source>
        <dbReference type="Proteomes" id="UP000046392"/>
    </source>
</evidence>
<dbReference type="Proteomes" id="UP000046392">
    <property type="component" value="Unplaced"/>
</dbReference>
<accession>A0A0N5C6W7</accession>
<protein>
    <submittedName>
        <fullName evidence="2">Uncharacterized protein</fullName>
    </submittedName>
</protein>
<keyword evidence="1" id="KW-1185">Reference proteome</keyword>
<organism evidence="1 2">
    <name type="scientific">Strongyloides papillosus</name>
    <name type="common">Intestinal threadworm</name>
    <dbReference type="NCBI Taxonomy" id="174720"/>
    <lineage>
        <taxon>Eukaryota</taxon>
        <taxon>Metazoa</taxon>
        <taxon>Ecdysozoa</taxon>
        <taxon>Nematoda</taxon>
        <taxon>Chromadorea</taxon>
        <taxon>Rhabditida</taxon>
        <taxon>Tylenchina</taxon>
        <taxon>Panagrolaimomorpha</taxon>
        <taxon>Strongyloidoidea</taxon>
        <taxon>Strongyloididae</taxon>
        <taxon>Strongyloides</taxon>
    </lineage>
</organism>